<dbReference type="AlphaFoldDB" id="A0A139N402"/>
<comment type="caution">
    <text evidence="2">The sequence shown here is derived from an EMBL/GenBank/DDBJ whole genome shotgun (WGS) entry which is preliminary data.</text>
</comment>
<keyword evidence="1" id="KW-0472">Membrane</keyword>
<dbReference type="Proteomes" id="UP000070377">
    <property type="component" value="Unassembled WGS sequence"/>
</dbReference>
<evidence type="ECO:0000313" key="2">
    <source>
        <dbReference type="EMBL" id="KXT70740.1"/>
    </source>
</evidence>
<feature type="transmembrane region" description="Helical" evidence="1">
    <location>
        <begin position="97"/>
        <end position="116"/>
    </location>
</feature>
<dbReference type="PATRIC" id="fig|45634.12.peg.518"/>
<protein>
    <recommendedName>
        <fullName evidence="4">DUF3290 domain-containing protein</fullName>
    </recommendedName>
</protein>
<dbReference type="EMBL" id="LQRD01000020">
    <property type="protein sequence ID" value="KXT70740.1"/>
    <property type="molecule type" value="Genomic_DNA"/>
</dbReference>
<keyword evidence="1" id="KW-1133">Transmembrane helix</keyword>
<sequence>MKNILPRNRQLPYLKQVPENFIFRDKAIDVAADLFYNSLNSKKVRDLMKFYSYDYVLSQISQQNWVMVIISACLVLVTGFFAFKAYKDKRGSKFRELSIISILTLVATVLISITNFQNNQSNDNQFRSSLHFIEVVSKELGVEKEEVYVNTSATTDGAIIKVGKQFYRAISGTDQDSYLLEKMELYKSDVELVEVEK</sequence>
<gene>
    <name evidence="2" type="ORF">SCRDD08_00500</name>
</gene>
<feature type="transmembrane region" description="Helical" evidence="1">
    <location>
        <begin position="65"/>
        <end position="85"/>
    </location>
</feature>
<dbReference type="InterPro" id="IPR021707">
    <property type="entry name" value="DUF3290"/>
</dbReference>
<evidence type="ECO:0008006" key="4">
    <source>
        <dbReference type="Google" id="ProtNLM"/>
    </source>
</evidence>
<proteinExistence type="predicted"/>
<dbReference type="STRING" id="45634.SCRDD08_00500"/>
<reference evidence="2 3" key="1">
    <citation type="submission" date="2016-01" db="EMBL/GenBank/DDBJ databases">
        <title>Highly variable Streptococcus oralis are common among viridans streptococci isolated from primates.</title>
        <authorList>
            <person name="Denapaite D."/>
            <person name="Rieger M."/>
            <person name="Koendgen S."/>
            <person name="Brueckner R."/>
            <person name="Ochigava I."/>
            <person name="Kappeler P."/>
            <person name="Maetz-Rensing K."/>
            <person name="Leendertz F."/>
            <person name="Hakenbeck R."/>
        </authorList>
    </citation>
    <scope>NUCLEOTIDE SEQUENCE [LARGE SCALE GENOMIC DNA]</scope>
    <source>
        <strain evidence="2 3">DD08</strain>
    </source>
</reference>
<keyword evidence="1" id="KW-0812">Transmembrane</keyword>
<evidence type="ECO:0000256" key="1">
    <source>
        <dbReference type="SAM" id="Phobius"/>
    </source>
</evidence>
<accession>A0A139N402</accession>
<organism evidence="2 3">
    <name type="scientific">Streptococcus cristatus</name>
    <dbReference type="NCBI Taxonomy" id="45634"/>
    <lineage>
        <taxon>Bacteria</taxon>
        <taxon>Bacillati</taxon>
        <taxon>Bacillota</taxon>
        <taxon>Bacilli</taxon>
        <taxon>Lactobacillales</taxon>
        <taxon>Streptococcaceae</taxon>
        <taxon>Streptococcus</taxon>
    </lineage>
</organism>
<dbReference type="Pfam" id="PF11694">
    <property type="entry name" value="DUF3290"/>
    <property type="match status" value="1"/>
</dbReference>
<name>A0A139N402_STRCR</name>
<evidence type="ECO:0000313" key="3">
    <source>
        <dbReference type="Proteomes" id="UP000070377"/>
    </source>
</evidence>